<keyword evidence="1 3" id="KW-0378">Hydrolase</keyword>
<name>A0ABY7ZK39_9ACTN</name>
<protein>
    <submittedName>
        <fullName evidence="3">Alpha/beta hydrolase</fullName>
    </submittedName>
</protein>
<dbReference type="InterPro" id="IPR050266">
    <property type="entry name" value="AB_hydrolase_sf"/>
</dbReference>
<organism evidence="3 4">
    <name type="scientific">Micromonospora cathayae</name>
    <dbReference type="NCBI Taxonomy" id="3028804"/>
    <lineage>
        <taxon>Bacteria</taxon>
        <taxon>Bacillati</taxon>
        <taxon>Actinomycetota</taxon>
        <taxon>Actinomycetes</taxon>
        <taxon>Micromonosporales</taxon>
        <taxon>Micromonosporaceae</taxon>
        <taxon>Micromonospora</taxon>
    </lineage>
</organism>
<accession>A0ABY7ZK39</accession>
<feature type="domain" description="AB hydrolase-1" evidence="2">
    <location>
        <begin position="25"/>
        <end position="263"/>
    </location>
</feature>
<dbReference type="InterPro" id="IPR029058">
    <property type="entry name" value="AB_hydrolase_fold"/>
</dbReference>
<dbReference type="EMBL" id="CP118615">
    <property type="protein sequence ID" value="WDZ83280.1"/>
    <property type="molecule type" value="Genomic_DNA"/>
</dbReference>
<reference evidence="3 4" key="1">
    <citation type="submission" date="2023-02" db="EMBL/GenBank/DDBJ databases">
        <authorList>
            <person name="Mo P."/>
        </authorList>
    </citation>
    <scope>NUCLEOTIDE SEQUENCE [LARGE SCALE GENOMIC DNA]</scope>
    <source>
        <strain evidence="3 4">HUAS 3</strain>
    </source>
</reference>
<evidence type="ECO:0000313" key="4">
    <source>
        <dbReference type="Proteomes" id="UP001219605"/>
    </source>
</evidence>
<dbReference type="GO" id="GO:0016787">
    <property type="term" value="F:hydrolase activity"/>
    <property type="evidence" value="ECO:0007669"/>
    <property type="project" value="UniProtKB-KW"/>
</dbReference>
<sequence>MVEHRDVTLPDGRTLRVYDSGGDGPAVFWHHGTPNIGVPPAPLVSATGPSVRWLSCDRPGYGGSTAHPGRSLASVAVDVTRAADALGVDRFAVMGHSGGGSFALACAALRPDRVSAVVAGAALAPFTATGLDWFAGMSPVGEANLRAAAAGRAAKEAHEAASTDGDPGFVAADWAALEGEWGWFHQVVGPALAGGPDGLIDDDLGYVAPWGCDPGRITAPVLLLYGGADRVVPSDHGRWLARHCPGAELRLYPEDGHISVLHHARSALTWLAARSQ</sequence>
<dbReference type="Gene3D" id="3.40.50.1820">
    <property type="entry name" value="alpha/beta hydrolase"/>
    <property type="match status" value="1"/>
</dbReference>
<gene>
    <name evidence="3" type="ORF">PVK37_22850</name>
</gene>
<proteinExistence type="predicted"/>
<dbReference type="RefSeq" id="WP_275029731.1">
    <property type="nucleotide sequence ID" value="NZ_CP118615.1"/>
</dbReference>
<dbReference type="Pfam" id="PF00561">
    <property type="entry name" value="Abhydrolase_1"/>
    <property type="match status" value="1"/>
</dbReference>
<evidence type="ECO:0000259" key="2">
    <source>
        <dbReference type="Pfam" id="PF00561"/>
    </source>
</evidence>
<dbReference type="Proteomes" id="UP001219605">
    <property type="component" value="Chromosome"/>
</dbReference>
<evidence type="ECO:0000313" key="3">
    <source>
        <dbReference type="EMBL" id="WDZ83280.1"/>
    </source>
</evidence>
<dbReference type="InterPro" id="IPR000073">
    <property type="entry name" value="AB_hydrolase_1"/>
</dbReference>
<dbReference type="SUPFAM" id="SSF53474">
    <property type="entry name" value="alpha/beta-Hydrolases"/>
    <property type="match status" value="1"/>
</dbReference>
<dbReference type="PANTHER" id="PTHR43798:SF31">
    <property type="entry name" value="AB HYDROLASE SUPERFAMILY PROTEIN YCLE"/>
    <property type="match status" value="1"/>
</dbReference>
<dbReference type="PANTHER" id="PTHR43798">
    <property type="entry name" value="MONOACYLGLYCEROL LIPASE"/>
    <property type="match status" value="1"/>
</dbReference>
<dbReference type="PRINTS" id="PR00111">
    <property type="entry name" value="ABHYDROLASE"/>
</dbReference>
<evidence type="ECO:0000256" key="1">
    <source>
        <dbReference type="ARBA" id="ARBA00022801"/>
    </source>
</evidence>
<keyword evidence="4" id="KW-1185">Reference proteome</keyword>